<dbReference type="RefSeq" id="WP_154520208.1">
    <property type="nucleotide sequence ID" value="NZ_VUMT01000031.1"/>
</dbReference>
<protein>
    <submittedName>
        <fullName evidence="1">Uncharacterized protein</fullName>
    </submittedName>
</protein>
<name>A0A6L5Y3U8_9FIRM</name>
<accession>A0A6L5Y3U8</accession>
<dbReference type="AlphaFoldDB" id="A0A6L5Y3U8"/>
<sequence length="71" mass="7807">MEKGYIPTPNGAPLIPVEDPLADFDEVGDPLTEEEIMGIRQLSNYNENNKAAPDNNIFFEARSNPLSSKGN</sequence>
<keyword evidence="2" id="KW-1185">Reference proteome</keyword>
<reference evidence="1 2" key="1">
    <citation type="submission" date="2019-08" db="EMBL/GenBank/DDBJ databases">
        <title>In-depth cultivation of the pig gut microbiome towards novel bacterial diversity and tailored functional studies.</title>
        <authorList>
            <person name="Wylensek D."/>
            <person name="Hitch T.C.A."/>
            <person name="Clavel T."/>
        </authorList>
    </citation>
    <scope>NUCLEOTIDE SEQUENCE [LARGE SCALE GENOMIC DNA]</scope>
    <source>
        <strain evidence="1 2">WCA-693-APC-MOT-I</strain>
    </source>
</reference>
<gene>
    <name evidence="1" type="ORF">FYJ58_13250</name>
</gene>
<proteinExistence type="predicted"/>
<dbReference type="EMBL" id="VUMT01000031">
    <property type="protein sequence ID" value="MSS64823.1"/>
    <property type="molecule type" value="Genomic_DNA"/>
</dbReference>
<evidence type="ECO:0000313" key="2">
    <source>
        <dbReference type="Proteomes" id="UP000482209"/>
    </source>
</evidence>
<evidence type="ECO:0000313" key="1">
    <source>
        <dbReference type="EMBL" id="MSS64823.1"/>
    </source>
</evidence>
<dbReference type="Proteomes" id="UP000482209">
    <property type="component" value="Unassembled WGS sequence"/>
</dbReference>
<organism evidence="1 2">
    <name type="scientific">Velocimicrobium porci</name>
    <dbReference type="NCBI Taxonomy" id="2606634"/>
    <lineage>
        <taxon>Bacteria</taxon>
        <taxon>Bacillati</taxon>
        <taxon>Bacillota</taxon>
        <taxon>Clostridia</taxon>
        <taxon>Lachnospirales</taxon>
        <taxon>Lachnospiraceae</taxon>
        <taxon>Velocimicrobium</taxon>
    </lineage>
</organism>
<comment type="caution">
    <text evidence="1">The sequence shown here is derived from an EMBL/GenBank/DDBJ whole genome shotgun (WGS) entry which is preliminary data.</text>
</comment>